<dbReference type="SMART" id="SM00256">
    <property type="entry name" value="FBOX"/>
    <property type="match status" value="1"/>
</dbReference>
<organism evidence="3 4">
    <name type="scientific">Paratrimastix pyriformis</name>
    <dbReference type="NCBI Taxonomy" id="342808"/>
    <lineage>
        <taxon>Eukaryota</taxon>
        <taxon>Metamonada</taxon>
        <taxon>Preaxostyla</taxon>
        <taxon>Paratrimastigidae</taxon>
        <taxon>Paratrimastix</taxon>
    </lineage>
</organism>
<dbReference type="PROSITE" id="PS50181">
    <property type="entry name" value="FBOX"/>
    <property type="match status" value="1"/>
</dbReference>
<evidence type="ECO:0000256" key="1">
    <source>
        <dbReference type="SAM" id="MobiDB-lite"/>
    </source>
</evidence>
<evidence type="ECO:0000313" key="4">
    <source>
        <dbReference type="Proteomes" id="UP001141327"/>
    </source>
</evidence>
<feature type="region of interest" description="Disordered" evidence="1">
    <location>
        <begin position="264"/>
        <end position="305"/>
    </location>
</feature>
<comment type="caution">
    <text evidence="3">The sequence shown here is derived from an EMBL/GenBank/DDBJ whole genome shotgun (WGS) entry which is preliminary data.</text>
</comment>
<reference evidence="3" key="1">
    <citation type="journal article" date="2022" name="bioRxiv">
        <title>Genomics of Preaxostyla Flagellates Illuminates Evolutionary Transitions and the Path Towards Mitochondrial Loss.</title>
        <authorList>
            <person name="Novak L.V.F."/>
            <person name="Treitli S.C."/>
            <person name="Pyrih J."/>
            <person name="Halakuc P."/>
            <person name="Pipaliya S.V."/>
            <person name="Vacek V."/>
            <person name="Brzon O."/>
            <person name="Soukal P."/>
            <person name="Eme L."/>
            <person name="Dacks J.B."/>
            <person name="Karnkowska A."/>
            <person name="Elias M."/>
            <person name="Hampl V."/>
        </authorList>
    </citation>
    <scope>NUCLEOTIDE SEQUENCE</scope>
    <source>
        <strain evidence="3">RCP-MX</strain>
    </source>
</reference>
<dbReference type="Proteomes" id="UP001141327">
    <property type="component" value="Unassembled WGS sequence"/>
</dbReference>
<evidence type="ECO:0000313" key="3">
    <source>
        <dbReference type="EMBL" id="KAJ4458008.1"/>
    </source>
</evidence>
<name>A0ABQ8UFG3_9EUKA</name>
<dbReference type="Pfam" id="PF12937">
    <property type="entry name" value="F-box-like"/>
    <property type="match status" value="1"/>
</dbReference>
<evidence type="ECO:0000259" key="2">
    <source>
        <dbReference type="PROSITE" id="PS50181"/>
    </source>
</evidence>
<feature type="compositionally biased region" description="Low complexity" evidence="1">
    <location>
        <begin position="287"/>
        <end position="297"/>
    </location>
</feature>
<proteinExistence type="predicted"/>
<dbReference type="SUPFAM" id="SSF81383">
    <property type="entry name" value="F-box domain"/>
    <property type="match status" value="1"/>
</dbReference>
<sequence>MGQSSGKPKDLPANQGTQNDAFPQLPSEIQELIFSFCPIETLVKTLPLVSRKFRNIIEESVFVWTTLYTATIGYPPTPEGRIIPRMKEIIRDALTVSLFGNWQISSDSHYLWIVNRDAPNGAHFRVPRKGPPKFFVETTSRVSEYTKDFSVSHHCPFPRRPALADPSKKTRPFEHDLKWYGYQLRLRGTHDLIFSASGHPLSFRLWNQSNGWVDVITRDETVGSIWTGDEMPCREIRKKLPDYGYLEDDAGPLVDETLAGRAVAASAPVQPPPGGVDQAPQQPNPGVDAAVAPPDLLPADDPEAE</sequence>
<gene>
    <name evidence="3" type="ORF">PAPYR_6408</name>
</gene>
<dbReference type="InterPro" id="IPR036047">
    <property type="entry name" value="F-box-like_dom_sf"/>
</dbReference>
<dbReference type="InterPro" id="IPR001810">
    <property type="entry name" value="F-box_dom"/>
</dbReference>
<feature type="region of interest" description="Disordered" evidence="1">
    <location>
        <begin position="1"/>
        <end position="20"/>
    </location>
</feature>
<protein>
    <recommendedName>
        <fullName evidence="2">F-box domain-containing protein</fullName>
    </recommendedName>
</protein>
<dbReference type="EMBL" id="JAPMOS010000036">
    <property type="protein sequence ID" value="KAJ4458008.1"/>
    <property type="molecule type" value="Genomic_DNA"/>
</dbReference>
<feature type="domain" description="F-box" evidence="2">
    <location>
        <begin position="19"/>
        <end position="67"/>
    </location>
</feature>
<dbReference type="Gene3D" id="1.20.1280.50">
    <property type="match status" value="1"/>
</dbReference>
<keyword evidence="4" id="KW-1185">Reference proteome</keyword>
<accession>A0ABQ8UFG3</accession>